<dbReference type="PIRSF" id="PIRSF001221">
    <property type="entry name" value="Amidase_fungi"/>
    <property type="match status" value="1"/>
</dbReference>
<organism evidence="9 10">
    <name type="scientific">Aerophobetes bacterium</name>
    <dbReference type="NCBI Taxonomy" id="2030807"/>
    <lineage>
        <taxon>Bacteria</taxon>
        <taxon>Candidatus Aerophobota</taxon>
    </lineage>
</organism>
<feature type="active site" description="Charge relay system" evidence="7">
    <location>
        <position position="152"/>
    </location>
</feature>
<keyword evidence="9" id="KW-0808">Transferase</keyword>
<dbReference type="GO" id="GO:0030956">
    <property type="term" value="C:glutamyl-tRNA(Gln) amidotransferase complex"/>
    <property type="evidence" value="ECO:0007669"/>
    <property type="project" value="InterPro"/>
</dbReference>
<accession>A0A2A4X0V2</accession>
<dbReference type="InterPro" id="IPR000120">
    <property type="entry name" value="Amidase"/>
</dbReference>
<feature type="domain" description="Amidase" evidence="8">
    <location>
        <begin position="22"/>
        <end position="463"/>
    </location>
</feature>
<comment type="caution">
    <text evidence="9">The sequence shown here is derived from an EMBL/GenBank/DDBJ whole genome shotgun (WGS) entry which is preliminary data.</text>
</comment>
<dbReference type="SUPFAM" id="SSF75304">
    <property type="entry name" value="Amidase signature (AS) enzymes"/>
    <property type="match status" value="1"/>
</dbReference>
<comment type="catalytic activity">
    <reaction evidence="6 7">
        <text>L-glutamyl-tRNA(Gln) + L-glutamine + ATP + H2O = L-glutaminyl-tRNA(Gln) + L-glutamate + ADP + phosphate + H(+)</text>
        <dbReference type="Rhea" id="RHEA:17521"/>
        <dbReference type="Rhea" id="RHEA-COMP:9681"/>
        <dbReference type="Rhea" id="RHEA-COMP:9684"/>
        <dbReference type="ChEBI" id="CHEBI:15377"/>
        <dbReference type="ChEBI" id="CHEBI:15378"/>
        <dbReference type="ChEBI" id="CHEBI:29985"/>
        <dbReference type="ChEBI" id="CHEBI:30616"/>
        <dbReference type="ChEBI" id="CHEBI:43474"/>
        <dbReference type="ChEBI" id="CHEBI:58359"/>
        <dbReference type="ChEBI" id="CHEBI:78520"/>
        <dbReference type="ChEBI" id="CHEBI:78521"/>
        <dbReference type="ChEBI" id="CHEBI:456216"/>
        <dbReference type="EC" id="6.3.5.7"/>
    </reaction>
</comment>
<evidence type="ECO:0000256" key="2">
    <source>
        <dbReference type="ARBA" id="ARBA00022598"/>
    </source>
</evidence>
<sequence length="488" mass="53212">MFKCSAVELNKQLIEGKISACEIVEYYIQRAQIFDEDIKAFISVCFEKALEKAYDIDQRLARGEHVGKLAGIPIAIKDNINIAGMATSCASKYLKNYIAPYSATVVELLEKEDAIIIGKTNLDEFAMGSSCETSYFGYTRNPWNLSTSPGGSSGGSAAAVAARLAPLSLGTDTGGSVRQPAAFTGTVGFKPTYGRVSRHGLVAFASSLDQIGPFATCVEDAALIMGVIGRPCVHDSTCSTRLAENYLEGLDQSILGKTIGIPSSFLNHLSKEHQNYFDVAIKRLEDLGVKIKQVDLSHSEYAIQAYYIISTAEASTNLARFDGIRYGYRSPHAKNLSEVYNLSRTEGLGLEVKMRLLTGAFVLSAGHSSEYYHKAQKIRRLIIDDFKRAFKECDVVAMPTTGSSAFEIGSIQDPVEMYLQDLYTTSANLAGLPAVSVPSGFDENNMPLGLQFIGPRFADKRVLHFARQLEKSISSKQSLPPLFDKEAS</sequence>
<evidence type="ECO:0000256" key="6">
    <source>
        <dbReference type="ARBA" id="ARBA00047407"/>
    </source>
</evidence>
<evidence type="ECO:0000256" key="3">
    <source>
        <dbReference type="ARBA" id="ARBA00022741"/>
    </source>
</evidence>
<evidence type="ECO:0000256" key="4">
    <source>
        <dbReference type="ARBA" id="ARBA00022840"/>
    </source>
</evidence>
<dbReference type="GO" id="GO:0016740">
    <property type="term" value="F:transferase activity"/>
    <property type="evidence" value="ECO:0007669"/>
    <property type="project" value="UniProtKB-KW"/>
</dbReference>
<dbReference type="Pfam" id="PF01425">
    <property type="entry name" value="Amidase"/>
    <property type="match status" value="1"/>
</dbReference>
<evidence type="ECO:0000256" key="5">
    <source>
        <dbReference type="ARBA" id="ARBA00022917"/>
    </source>
</evidence>
<dbReference type="Gene3D" id="3.90.1300.10">
    <property type="entry name" value="Amidase signature (AS) domain"/>
    <property type="match status" value="1"/>
</dbReference>
<dbReference type="GO" id="GO:0006412">
    <property type="term" value="P:translation"/>
    <property type="evidence" value="ECO:0007669"/>
    <property type="project" value="UniProtKB-UniRule"/>
</dbReference>
<dbReference type="AlphaFoldDB" id="A0A2A4X0V2"/>
<evidence type="ECO:0000313" key="9">
    <source>
        <dbReference type="EMBL" id="PCI76268.1"/>
    </source>
</evidence>
<keyword evidence="5 7" id="KW-0648">Protein biosynthesis</keyword>
<name>A0A2A4X0V2_UNCAE</name>
<dbReference type="GO" id="GO:0005524">
    <property type="term" value="F:ATP binding"/>
    <property type="evidence" value="ECO:0007669"/>
    <property type="project" value="UniProtKB-KW"/>
</dbReference>
<dbReference type="PANTHER" id="PTHR11895">
    <property type="entry name" value="TRANSAMIDASE"/>
    <property type="match status" value="1"/>
</dbReference>
<evidence type="ECO:0000256" key="1">
    <source>
        <dbReference type="ARBA" id="ARBA00008069"/>
    </source>
</evidence>
<comment type="subunit">
    <text evidence="7">Heterotrimer of A, B and C subunits.</text>
</comment>
<reference evidence="10" key="1">
    <citation type="submission" date="2017-08" db="EMBL/GenBank/DDBJ databases">
        <title>A dynamic microbial community with high functional redundancy inhabits the cold, oxic subseafloor aquifer.</title>
        <authorList>
            <person name="Tully B.J."/>
            <person name="Wheat C.G."/>
            <person name="Glazer B.T."/>
            <person name="Huber J.A."/>
        </authorList>
    </citation>
    <scope>NUCLEOTIDE SEQUENCE [LARGE SCALE GENOMIC DNA]</scope>
</reference>
<dbReference type="HAMAP" id="MF_00120">
    <property type="entry name" value="GatA"/>
    <property type="match status" value="1"/>
</dbReference>
<protein>
    <recommendedName>
        <fullName evidence="7">Glutamyl-tRNA(Gln) amidotransferase subunit A</fullName>
        <shortName evidence="7">Glu-ADT subunit A</shortName>
        <ecNumber evidence="7">6.3.5.7</ecNumber>
    </recommendedName>
</protein>
<dbReference type="GO" id="GO:0050567">
    <property type="term" value="F:glutaminyl-tRNA synthase (glutamine-hydrolyzing) activity"/>
    <property type="evidence" value="ECO:0007669"/>
    <property type="project" value="UniProtKB-UniRule"/>
</dbReference>
<dbReference type="InterPro" id="IPR020556">
    <property type="entry name" value="Amidase_CS"/>
</dbReference>
<dbReference type="Proteomes" id="UP000218775">
    <property type="component" value="Unassembled WGS sequence"/>
</dbReference>
<keyword evidence="2 7" id="KW-0436">Ligase</keyword>
<gene>
    <name evidence="7" type="primary">gatA</name>
    <name evidence="9" type="ORF">COB21_04565</name>
</gene>
<keyword evidence="4 7" id="KW-0067">ATP-binding</keyword>
<evidence type="ECO:0000259" key="8">
    <source>
        <dbReference type="Pfam" id="PF01425"/>
    </source>
</evidence>
<comment type="similarity">
    <text evidence="1 7">Belongs to the amidase family. GatA subfamily.</text>
</comment>
<dbReference type="PROSITE" id="PS00571">
    <property type="entry name" value="AMIDASES"/>
    <property type="match status" value="1"/>
</dbReference>
<dbReference type="InterPro" id="IPR036928">
    <property type="entry name" value="AS_sf"/>
</dbReference>
<comment type="function">
    <text evidence="7">Allows the formation of correctly charged Gln-tRNA(Gln) through the transamidation of misacylated Glu-tRNA(Gln) in organisms which lack glutaminyl-tRNA synthetase. The reaction takes place in the presence of glutamine and ATP through an activated gamma-phospho-Glu-tRNA(Gln).</text>
</comment>
<feature type="active site" description="Acyl-ester intermediate" evidence="7">
    <location>
        <position position="176"/>
    </location>
</feature>
<dbReference type="EC" id="6.3.5.7" evidence="7"/>
<dbReference type="InterPro" id="IPR023631">
    <property type="entry name" value="Amidase_dom"/>
</dbReference>
<evidence type="ECO:0000256" key="7">
    <source>
        <dbReference type="HAMAP-Rule" id="MF_00120"/>
    </source>
</evidence>
<keyword evidence="3 7" id="KW-0547">Nucleotide-binding</keyword>
<dbReference type="InterPro" id="IPR004412">
    <property type="entry name" value="GatA"/>
</dbReference>
<dbReference type="PANTHER" id="PTHR11895:SF151">
    <property type="entry name" value="GLUTAMYL-TRNA(GLN) AMIDOTRANSFERASE SUBUNIT A"/>
    <property type="match status" value="1"/>
</dbReference>
<dbReference type="NCBIfam" id="TIGR00132">
    <property type="entry name" value="gatA"/>
    <property type="match status" value="1"/>
</dbReference>
<evidence type="ECO:0000313" key="10">
    <source>
        <dbReference type="Proteomes" id="UP000218775"/>
    </source>
</evidence>
<dbReference type="EMBL" id="NVUK01000031">
    <property type="protein sequence ID" value="PCI76268.1"/>
    <property type="molecule type" value="Genomic_DNA"/>
</dbReference>
<feature type="active site" description="Charge relay system" evidence="7">
    <location>
        <position position="77"/>
    </location>
</feature>
<proteinExistence type="inferred from homology"/>